<organism evidence="1 2">
    <name type="scientific">Bacillus badius</name>
    <dbReference type="NCBI Taxonomy" id="1455"/>
    <lineage>
        <taxon>Bacteria</taxon>
        <taxon>Bacillati</taxon>
        <taxon>Bacillota</taxon>
        <taxon>Bacilli</taxon>
        <taxon>Bacillales</taxon>
        <taxon>Bacillaceae</taxon>
        <taxon>Pseudobacillus</taxon>
    </lineage>
</organism>
<reference evidence="1 2" key="1">
    <citation type="submission" date="2015-01" db="EMBL/GenBank/DDBJ databases">
        <title>Genome Assembly of Bacillus badius MTCC 1458.</title>
        <authorList>
            <person name="Verma A."/>
            <person name="Khatri I."/>
            <person name="Mual P."/>
            <person name="Subramanian S."/>
            <person name="Krishnamurthi S."/>
        </authorList>
    </citation>
    <scope>NUCLEOTIDE SEQUENCE [LARGE SCALE GENOMIC DNA]</scope>
    <source>
        <strain evidence="1 2">MTCC 1458</strain>
    </source>
</reference>
<keyword evidence="2" id="KW-1185">Reference proteome</keyword>
<proteinExistence type="predicted"/>
<name>A0ABR5ATX6_BACBA</name>
<evidence type="ECO:0000313" key="1">
    <source>
        <dbReference type="EMBL" id="KIL78134.1"/>
    </source>
</evidence>
<dbReference type="EMBL" id="JXLP01000010">
    <property type="protein sequence ID" value="KIL78134.1"/>
    <property type="molecule type" value="Genomic_DNA"/>
</dbReference>
<evidence type="ECO:0000313" key="2">
    <source>
        <dbReference type="Proteomes" id="UP000031982"/>
    </source>
</evidence>
<sequence>MLAFFVSLSVIKNRGGKRTMCKQTSGCGKCKNCPMAAAVQKRKAQKKAAVLKKEA</sequence>
<accession>A0ABR5ATX6</accession>
<gene>
    <name evidence="1" type="ORF">SD77_0735</name>
</gene>
<comment type="caution">
    <text evidence="1">The sequence shown here is derived from an EMBL/GenBank/DDBJ whole genome shotgun (WGS) entry which is preliminary data.</text>
</comment>
<protein>
    <recommendedName>
        <fullName evidence="3">FeoB-associated Cys-rich membrane protein</fullName>
    </recommendedName>
</protein>
<evidence type="ECO:0008006" key="3">
    <source>
        <dbReference type="Google" id="ProtNLM"/>
    </source>
</evidence>
<dbReference type="Proteomes" id="UP000031982">
    <property type="component" value="Unassembled WGS sequence"/>
</dbReference>